<dbReference type="Pfam" id="PF19457">
    <property type="entry name" value="DUF5994"/>
    <property type="match status" value="1"/>
</dbReference>
<dbReference type="InterPro" id="IPR046036">
    <property type="entry name" value="DUF5994"/>
</dbReference>
<dbReference type="RefSeq" id="WP_063713129.1">
    <property type="nucleotide sequence ID" value="NZ_JBIAQY010000001.1"/>
</dbReference>
<keyword evidence="3" id="KW-1185">Reference proteome</keyword>
<protein>
    <submittedName>
        <fullName evidence="2">DUF5994 family protein</fullName>
    </submittedName>
</protein>
<evidence type="ECO:0000313" key="3">
    <source>
        <dbReference type="Proteomes" id="UP001601992"/>
    </source>
</evidence>
<comment type="caution">
    <text evidence="2">The sequence shown here is derived from an EMBL/GenBank/DDBJ whole genome shotgun (WGS) entry which is preliminary data.</text>
</comment>
<feature type="region of interest" description="Disordered" evidence="1">
    <location>
        <begin position="1"/>
        <end position="20"/>
    </location>
</feature>
<feature type="compositionally biased region" description="Basic and acidic residues" evidence="1">
    <location>
        <begin position="172"/>
        <end position="185"/>
    </location>
</feature>
<gene>
    <name evidence="2" type="ORF">ACFYXQ_02255</name>
</gene>
<organism evidence="2 3">
    <name type="scientific">Nocardia jiangxiensis</name>
    <dbReference type="NCBI Taxonomy" id="282685"/>
    <lineage>
        <taxon>Bacteria</taxon>
        <taxon>Bacillati</taxon>
        <taxon>Actinomycetota</taxon>
        <taxon>Actinomycetes</taxon>
        <taxon>Mycobacteriales</taxon>
        <taxon>Nocardiaceae</taxon>
        <taxon>Nocardia</taxon>
    </lineage>
</organism>
<evidence type="ECO:0000256" key="1">
    <source>
        <dbReference type="SAM" id="MobiDB-lite"/>
    </source>
</evidence>
<proteinExistence type="predicted"/>
<accession>A0ABW6RRG4</accession>
<sequence length="227" mass="24837">MTRQKNRLGIGTHRPPDDRTPRVLLKPHVQKTGCVDGAWWPYSDQLTTELPGLLTVLATRLGTIRRVAYHLGEWASVRGELAFNGQTVRLDGYHHGTADTIEVLGARNRRLILLVVPPHTDAHHAFTTMTCASGADNESTVDELLMIDGRERAARTGRAAALRRWRLEREVGGTRRDDGARRPCGDELGAEPPDLLATTGGNSIEDAEIVAAQQRWDSDGGAAGEQP</sequence>
<evidence type="ECO:0000313" key="2">
    <source>
        <dbReference type="EMBL" id="MFF3566583.1"/>
    </source>
</evidence>
<name>A0ABW6RRG4_9NOCA</name>
<feature type="region of interest" description="Disordered" evidence="1">
    <location>
        <begin position="172"/>
        <end position="202"/>
    </location>
</feature>
<dbReference type="EMBL" id="JBIAQY010000001">
    <property type="protein sequence ID" value="MFF3566583.1"/>
    <property type="molecule type" value="Genomic_DNA"/>
</dbReference>
<reference evidence="2 3" key="1">
    <citation type="submission" date="2024-10" db="EMBL/GenBank/DDBJ databases">
        <title>The Natural Products Discovery Center: Release of the First 8490 Sequenced Strains for Exploring Actinobacteria Biosynthetic Diversity.</title>
        <authorList>
            <person name="Kalkreuter E."/>
            <person name="Kautsar S.A."/>
            <person name="Yang D."/>
            <person name="Bader C.D."/>
            <person name="Teijaro C.N."/>
            <person name="Fluegel L."/>
            <person name="Davis C.M."/>
            <person name="Simpson J.R."/>
            <person name="Lauterbach L."/>
            <person name="Steele A.D."/>
            <person name="Gui C."/>
            <person name="Meng S."/>
            <person name="Li G."/>
            <person name="Viehrig K."/>
            <person name="Ye F."/>
            <person name="Su P."/>
            <person name="Kiefer A.F."/>
            <person name="Nichols A."/>
            <person name="Cepeda A.J."/>
            <person name="Yan W."/>
            <person name="Fan B."/>
            <person name="Jiang Y."/>
            <person name="Adhikari A."/>
            <person name="Zheng C.-J."/>
            <person name="Schuster L."/>
            <person name="Cowan T.M."/>
            <person name="Smanski M.J."/>
            <person name="Chevrette M.G."/>
            <person name="De Carvalho L.P.S."/>
            <person name="Shen B."/>
        </authorList>
    </citation>
    <scope>NUCLEOTIDE SEQUENCE [LARGE SCALE GENOMIC DNA]</scope>
    <source>
        <strain evidence="2 3">NPDC002593</strain>
    </source>
</reference>
<dbReference type="Proteomes" id="UP001601992">
    <property type="component" value="Unassembled WGS sequence"/>
</dbReference>